<gene>
    <name evidence="1" type="ORF">GN277_12360</name>
</gene>
<dbReference type="Gene3D" id="3.40.109.40">
    <property type="match status" value="1"/>
</dbReference>
<dbReference type="AlphaFoldDB" id="A0A7X3MH63"/>
<dbReference type="RefSeq" id="WP_159751323.1">
    <property type="nucleotide sequence ID" value="NZ_CASSPE010000011.1"/>
</dbReference>
<reference evidence="1 2" key="1">
    <citation type="submission" date="2019-12" db="EMBL/GenBank/DDBJ databases">
        <title>Sporaefaciens musculi gen. nov., sp. nov., a novel bacterium isolated from the caecum of an obese mouse.</title>
        <authorList>
            <person name="Rasmussen T.S."/>
            <person name="Streidl T."/>
            <person name="Hitch T.C.A."/>
            <person name="Wortmann E."/>
            <person name="Deptula P."/>
            <person name="Hansen M."/>
            <person name="Nielsen D.S."/>
            <person name="Clavel T."/>
            <person name="Vogensen F.K."/>
        </authorList>
    </citation>
    <scope>NUCLEOTIDE SEQUENCE [LARGE SCALE GENOMIC DNA]</scope>
    <source>
        <strain evidence="1 2">WCA-9-b2</strain>
    </source>
</reference>
<name>A0A7X3MH63_9FIRM</name>
<organism evidence="1 2">
    <name type="scientific">Sporofaciens musculi</name>
    <dbReference type="NCBI Taxonomy" id="2681861"/>
    <lineage>
        <taxon>Bacteria</taxon>
        <taxon>Bacillati</taxon>
        <taxon>Bacillota</taxon>
        <taxon>Clostridia</taxon>
        <taxon>Lachnospirales</taxon>
        <taxon>Lachnospiraceae</taxon>
        <taxon>Sporofaciens</taxon>
    </lineage>
</organism>
<evidence type="ECO:0000313" key="1">
    <source>
        <dbReference type="EMBL" id="MXP76157.1"/>
    </source>
</evidence>
<dbReference type="Proteomes" id="UP000460412">
    <property type="component" value="Unassembled WGS sequence"/>
</dbReference>
<dbReference type="GO" id="GO:0008705">
    <property type="term" value="F:methionine synthase activity"/>
    <property type="evidence" value="ECO:0007669"/>
    <property type="project" value="InterPro"/>
</dbReference>
<accession>A0A7X3MH63</accession>
<comment type="caution">
    <text evidence="1">The sequence shown here is derived from an EMBL/GenBank/DDBJ whole genome shotgun (WGS) entry which is preliminary data.</text>
</comment>
<sequence length="214" mass="24134">MDVRTKEAVRYLGYGNHAIDGRTLALISSSFRELEEAAGRRSIYRIFDVSMEDEGCLSIGTLKIKSRNLSRNLKSCEKAFILGATLGVGVDTLLRRYTLTDMARVVILQACAAAMLEEYLDCCQEKLRREEEENGYYLRPRFSPGYGDFSILHQEQILRMLDAPKRIGLSMTEGNMLTPTKSVTAVIGLSKMNIPCHVQGCESCDKIDCNYRRI</sequence>
<keyword evidence="2" id="KW-1185">Reference proteome</keyword>
<dbReference type="EMBL" id="WUQX01000001">
    <property type="protein sequence ID" value="MXP76157.1"/>
    <property type="molecule type" value="Genomic_DNA"/>
</dbReference>
<protein>
    <submittedName>
        <fullName evidence="1">Vitamin B12 dependent methionine synthase activation subunit</fullName>
    </submittedName>
</protein>
<dbReference type="InterPro" id="IPR037010">
    <property type="entry name" value="VitB12-dep_Met_synth_activ_sf"/>
</dbReference>
<dbReference type="SUPFAM" id="SSF56507">
    <property type="entry name" value="Methionine synthase activation domain-like"/>
    <property type="match status" value="1"/>
</dbReference>
<proteinExistence type="predicted"/>
<evidence type="ECO:0000313" key="2">
    <source>
        <dbReference type="Proteomes" id="UP000460412"/>
    </source>
</evidence>